<dbReference type="Proteomes" id="UP001141806">
    <property type="component" value="Unassembled WGS sequence"/>
</dbReference>
<comment type="caution">
    <text evidence="1">The sequence shown here is derived from an EMBL/GenBank/DDBJ whole genome shotgun (WGS) entry which is preliminary data.</text>
</comment>
<sequence>MVKGIQLGKGGSLLGYLTKESQAEQHCQGLLLDGKAQTQKKMPWKFEEEGSTKGPISSHPSHLHPTRGKLLVKAPTNNVIMGTTSVCKASLSGEGLMMDLVVNHRILKRRLGNILREREEAVDQESNCSHQIVEMMKEIAPFKGRTNQLAEDVPVEELIEQEKK</sequence>
<evidence type="ECO:0000313" key="1">
    <source>
        <dbReference type="EMBL" id="KAJ4960808.1"/>
    </source>
</evidence>
<gene>
    <name evidence="1" type="ORF">NE237_020718</name>
</gene>
<evidence type="ECO:0000313" key="2">
    <source>
        <dbReference type="Proteomes" id="UP001141806"/>
    </source>
</evidence>
<keyword evidence="2" id="KW-1185">Reference proteome</keyword>
<dbReference type="AlphaFoldDB" id="A0A9Q0H767"/>
<proteinExistence type="predicted"/>
<reference evidence="1" key="1">
    <citation type="journal article" date="2023" name="Plant J.">
        <title>The genome of the king protea, Protea cynaroides.</title>
        <authorList>
            <person name="Chang J."/>
            <person name="Duong T.A."/>
            <person name="Schoeman C."/>
            <person name="Ma X."/>
            <person name="Roodt D."/>
            <person name="Barker N."/>
            <person name="Li Z."/>
            <person name="Van de Peer Y."/>
            <person name="Mizrachi E."/>
        </authorList>
    </citation>
    <scope>NUCLEOTIDE SEQUENCE</scope>
    <source>
        <tissue evidence="1">Young leaves</tissue>
    </source>
</reference>
<accession>A0A9Q0H767</accession>
<organism evidence="1 2">
    <name type="scientific">Protea cynaroides</name>
    <dbReference type="NCBI Taxonomy" id="273540"/>
    <lineage>
        <taxon>Eukaryota</taxon>
        <taxon>Viridiplantae</taxon>
        <taxon>Streptophyta</taxon>
        <taxon>Embryophyta</taxon>
        <taxon>Tracheophyta</taxon>
        <taxon>Spermatophyta</taxon>
        <taxon>Magnoliopsida</taxon>
        <taxon>Proteales</taxon>
        <taxon>Proteaceae</taxon>
        <taxon>Protea</taxon>
    </lineage>
</organism>
<name>A0A9Q0H767_9MAGN</name>
<dbReference type="EMBL" id="JAMYWD010000009">
    <property type="protein sequence ID" value="KAJ4960808.1"/>
    <property type="molecule type" value="Genomic_DNA"/>
</dbReference>
<protein>
    <submittedName>
        <fullName evidence="1">Uncharacterized protein</fullName>
    </submittedName>
</protein>